<comment type="caution">
    <text evidence="2">The sequence shown here is derived from an EMBL/GenBank/DDBJ whole genome shotgun (WGS) entry which is preliminary data.</text>
</comment>
<proteinExistence type="predicted"/>
<dbReference type="eggNOG" id="COG3921">
    <property type="taxonomic scope" value="Bacteria"/>
</dbReference>
<dbReference type="STRING" id="1333998.M2A_0145"/>
<dbReference type="Pfam" id="PF06904">
    <property type="entry name" value="Extensin-like_C"/>
    <property type="match status" value="1"/>
</dbReference>
<evidence type="ECO:0000259" key="1">
    <source>
        <dbReference type="Pfam" id="PF06904"/>
    </source>
</evidence>
<gene>
    <name evidence="2" type="ORF">M2A_0145</name>
</gene>
<accession>A0A081B6H8</accession>
<dbReference type="InterPro" id="IPR009683">
    <property type="entry name" value="Extensin-like_C"/>
</dbReference>
<feature type="domain" description="Extensin-like C-terminal" evidence="1">
    <location>
        <begin position="52"/>
        <end position="228"/>
    </location>
</feature>
<sequence>MLGVLLGVAGFCALVLWNLPAPYNPFAPLELSHEPTFATPLKQRWIAGDPAACRAVMEKEAAREGGISYAHDAIISKQEGCGALHALRLLQGKLNYGGGVRLACPAMISLLLWERHEVMPAAQEILSSPVKRVLHYGTYSCRNVNNAEEGRRSKHASAAAIDVAGFQLEDGRRITVLEDWGKETPEGEFLARIHEGACGLFGGVLGPDYNDKHKDHFHFELSGWGYCR</sequence>
<organism evidence="2 3">
    <name type="scientific">Tepidicaulis marinus</name>
    <dbReference type="NCBI Taxonomy" id="1333998"/>
    <lineage>
        <taxon>Bacteria</taxon>
        <taxon>Pseudomonadati</taxon>
        <taxon>Pseudomonadota</taxon>
        <taxon>Alphaproteobacteria</taxon>
        <taxon>Hyphomicrobiales</taxon>
        <taxon>Parvibaculaceae</taxon>
        <taxon>Tepidicaulis</taxon>
    </lineage>
</organism>
<dbReference type="AlphaFoldDB" id="A0A081B6H8"/>
<protein>
    <submittedName>
        <fullName evidence="2">Extensin family protein</fullName>
    </submittedName>
</protein>
<evidence type="ECO:0000313" key="3">
    <source>
        <dbReference type="Proteomes" id="UP000028702"/>
    </source>
</evidence>
<name>A0A081B6H8_9HYPH</name>
<dbReference type="RefSeq" id="WP_045441746.1">
    <property type="nucleotide sequence ID" value="NZ_BBIO01000001.1"/>
</dbReference>
<keyword evidence="3" id="KW-1185">Reference proteome</keyword>
<evidence type="ECO:0000313" key="2">
    <source>
        <dbReference type="EMBL" id="GAK43646.1"/>
    </source>
</evidence>
<dbReference type="EMBL" id="BBIO01000001">
    <property type="protein sequence ID" value="GAK43646.1"/>
    <property type="molecule type" value="Genomic_DNA"/>
</dbReference>
<dbReference type="Proteomes" id="UP000028702">
    <property type="component" value="Unassembled WGS sequence"/>
</dbReference>
<reference evidence="2 3" key="1">
    <citation type="submission" date="2014-07" db="EMBL/GenBank/DDBJ databases">
        <title>Tepidicaulis marinum gen. nov., sp. nov., a novel marine bacterium denitrifying nitrate to nitrous oxide strictly under microaerobic conditions.</title>
        <authorList>
            <person name="Takeuchi M."/>
            <person name="Yamagishi T."/>
            <person name="Kamagata Y."/>
            <person name="Oshima K."/>
            <person name="Hattori M."/>
            <person name="Katayama T."/>
            <person name="Hanada S."/>
            <person name="Tamaki H."/>
            <person name="Marumo K."/>
            <person name="Maeda H."/>
            <person name="Nedachi M."/>
            <person name="Iwasaki W."/>
            <person name="Suwa Y."/>
            <person name="Sakata S."/>
        </authorList>
    </citation>
    <scope>NUCLEOTIDE SEQUENCE [LARGE SCALE GENOMIC DNA]</scope>
    <source>
        <strain evidence="2 3">MA2</strain>
    </source>
</reference>